<organism evidence="2 3">
    <name type="scientific">Durusdinium trenchii</name>
    <dbReference type="NCBI Taxonomy" id="1381693"/>
    <lineage>
        <taxon>Eukaryota</taxon>
        <taxon>Sar</taxon>
        <taxon>Alveolata</taxon>
        <taxon>Dinophyceae</taxon>
        <taxon>Suessiales</taxon>
        <taxon>Symbiodiniaceae</taxon>
        <taxon>Durusdinium</taxon>
    </lineage>
</organism>
<evidence type="ECO:0000256" key="1">
    <source>
        <dbReference type="SAM" id="MobiDB-lite"/>
    </source>
</evidence>
<feature type="region of interest" description="Disordered" evidence="1">
    <location>
        <begin position="1"/>
        <end position="45"/>
    </location>
</feature>
<name>A0ABP0H9K0_9DINO</name>
<sequence>MDSFDPFDLEEAHSVTSEHAREISEDALASSEHARDEHTNSSSSHTLVASEMHAILREYHCQNNLHAWMQPSIFDAWLKLQRSHSIKPLSFPGLEAPSAKWMDTSRFFKPPFVGLVPALVTPQCTSPPMPEPGAVSLLAAKRLRLTCLMKTDDQVKWEALKKFKAIVLDDPDGSKLGRCLVSAVRFLQSEQQWECSFNDAFEGKSTATLVKRSASLWRFKSWCEDNRMGAIISSSESTVYRYMQFLKEHGAPTTATSFLQAWTFLHHQIGLLGYPLEDILSSRVRGAARAMMSEKRVLQQAAPLSVKMIVALENVANFAPYPHRRIIAGHFLLCMGSSRFGDSIHLHKLEVTFHESLELVEAESKSFKTGLTEERKKSLLPLLSLGRFLGGQAWASKWIEERQKAQLGLDPSLPAYSEISNTWLDRRDLIGRYNAQVASGERDLLLDSANPAGSLALIQWQLELGCK</sequence>
<gene>
    <name evidence="2" type="ORF">SCF082_LOCUS746</name>
</gene>
<reference evidence="2 3" key="1">
    <citation type="submission" date="2024-02" db="EMBL/GenBank/DDBJ databases">
        <authorList>
            <person name="Chen Y."/>
            <person name="Shah S."/>
            <person name="Dougan E. K."/>
            <person name="Thang M."/>
            <person name="Chan C."/>
        </authorList>
    </citation>
    <scope>NUCLEOTIDE SEQUENCE [LARGE SCALE GENOMIC DNA]</scope>
</reference>
<accession>A0ABP0H9K0</accession>
<evidence type="ECO:0000313" key="3">
    <source>
        <dbReference type="Proteomes" id="UP001642464"/>
    </source>
</evidence>
<keyword evidence="3" id="KW-1185">Reference proteome</keyword>
<protein>
    <submittedName>
        <fullName evidence="2">Uncharacterized protein</fullName>
    </submittedName>
</protein>
<dbReference type="Proteomes" id="UP001642464">
    <property type="component" value="Unassembled WGS sequence"/>
</dbReference>
<evidence type="ECO:0000313" key="2">
    <source>
        <dbReference type="EMBL" id="CAK8986894.1"/>
    </source>
</evidence>
<proteinExistence type="predicted"/>
<comment type="caution">
    <text evidence="2">The sequence shown here is derived from an EMBL/GenBank/DDBJ whole genome shotgun (WGS) entry which is preliminary data.</text>
</comment>
<feature type="compositionally biased region" description="Basic and acidic residues" evidence="1">
    <location>
        <begin position="10"/>
        <end position="24"/>
    </location>
</feature>
<dbReference type="EMBL" id="CAXAMM010000292">
    <property type="protein sequence ID" value="CAK8986894.1"/>
    <property type="molecule type" value="Genomic_DNA"/>
</dbReference>